<dbReference type="GO" id="GO:0003700">
    <property type="term" value="F:DNA-binding transcription factor activity"/>
    <property type="evidence" value="ECO:0007669"/>
    <property type="project" value="InterPro"/>
</dbReference>
<dbReference type="InterPro" id="IPR015422">
    <property type="entry name" value="PyrdxlP-dep_Trfase_small"/>
</dbReference>
<dbReference type="CDD" id="cd07377">
    <property type="entry name" value="WHTH_GntR"/>
    <property type="match status" value="1"/>
</dbReference>
<keyword evidence="10" id="KW-1185">Reference proteome</keyword>
<dbReference type="STRING" id="1804984.AYM40_12195"/>
<keyword evidence="6" id="KW-0238">DNA-binding</keyword>
<dbReference type="RefSeq" id="WP_063496448.1">
    <property type="nucleotide sequence ID" value="NZ_CP014578.1"/>
</dbReference>
<dbReference type="SUPFAM" id="SSF53383">
    <property type="entry name" value="PLP-dependent transferases"/>
    <property type="match status" value="1"/>
</dbReference>
<dbReference type="GO" id="GO:0030170">
    <property type="term" value="F:pyridoxal phosphate binding"/>
    <property type="evidence" value="ECO:0007669"/>
    <property type="project" value="InterPro"/>
</dbReference>
<dbReference type="AlphaFoldDB" id="A0A160FKQ6"/>
<evidence type="ECO:0000313" key="9">
    <source>
        <dbReference type="EMBL" id="ANB73039.1"/>
    </source>
</evidence>
<dbReference type="InterPro" id="IPR015424">
    <property type="entry name" value="PyrdxlP-dep_Trfase"/>
</dbReference>
<evidence type="ECO:0000256" key="5">
    <source>
        <dbReference type="ARBA" id="ARBA00023015"/>
    </source>
</evidence>
<dbReference type="InterPro" id="IPR051446">
    <property type="entry name" value="HTH_trans_reg/aminotransferase"/>
</dbReference>
<dbReference type="SMART" id="SM00345">
    <property type="entry name" value="HTH_GNTR"/>
    <property type="match status" value="1"/>
</dbReference>
<evidence type="ECO:0000256" key="1">
    <source>
        <dbReference type="ARBA" id="ARBA00005384"/>
    </source>
</evidence>
<dbReference type="PANTHER" id="PTHR46577:SF2">
    <property type="entry name" value="TRANSCRIPTIONAL REGULATORY PROTEIN"/>
    <property type="match status" value="1"/>
</dbReference>
<organism evidence="9 10">
    <name type="scientific">Paraburkholderia phytofirmans OLGA172</name>
    <dbReference type="NCBI Taxonomy" id="1417228"/>
    <lineage>
        <taxon>Bacteria</taxon>
        <taxon>Pseudomonadati</taxon>
        <taxon>Pseudomonadota</taxon>
        <taxon>Betaproteobacteria</taxon>
        <taxon>Burkholderiales</taxon>
        <taxon>Burkholderiaceae</taxon>
        <taxon>Paraburkholderia</taxon>
    </lineage>
</organism>
<dbReference type="Proteomes" id="UP000076852">
    <property type="component" value="Chromosome 1"/>
</dbReference>
<evidence type="ECO:0000256" key="4">
    <source>
        <dbReference type="ARBA" id="ARBA00022898"/>
    </source>
</evidence>
<dbReference type="InterPro" id="IPR036388">
    <property type="entry name" value="WH-like_DNA-bd_sf"/>
</dbReference>
<dbReference type="PANTHER" id="PTHR46577">
    <property type="entry name" value="HTH-TYPE TRANSCRIPTIONAL REGULATORY PROTEIN GABR"/>
    <property type="match status" value="1"/>
</dbReference>
<dbReference type="PROSITE" id="PS50949">
    <property type="entry name" value="HTH_GNTR"/>
    <property type="match status" value="1"/>
</dbReference>
<dbReference type="Gene3D" id="1.10.10.10">
    <property type="entry name" value="Winged helix-like DNA-binding domain superfamily/Winged helix DNA-binding domain"/>
    <property type="match status" value="1"/>
</dbReference>
<feature type="domain" description="HTH gntR-type" evidence="8">
    <location>
        <begin position="1"/>
        <end position="69"/>
    </location>
</feature>
<name>A0A160FKQ6_9BURK</name>
<dbReference type="Gene3D" id="3.40.640.10">
    <property type="entry name" value="Type I PLP-dependent aspartate aminotransferase-like (Major domain)"/>
    <property type="match status" value="1"/>
</dbReference>
<evidence type="ECO:0000256" key="6">
    <source>
        <dbReference type="ARBA" id="ARBA00023125"/>
    </source>
</evidence>
<dbReference type="InterPro" id="IPR036390">
    <property type="entry name" value="WH_DNA-bd_sf"/>
</dbReference>
<evidence type="ECO:0000259" key="8">
    <source>
        <dbReference type="PROSITE" id="PS50949"/>
    </source>
</evidence>
<sequence>MKRYERLAHQLSELIKRGDLPPGARIPSVRAACKAWGVSPATVFRAYYLLENRGMIKARPRSGYFVSPSSGELLRRSPGTSMSTDPKTVNISDLVFEVLKTIRHAETVPLGSAFLSPALFPMARVGKSCAKVNRSTHLASMVDGLPPGYEGLRQQISLRYLMAGMTVPVDEIIITSGALEALTLSAQLLAAPGDVIVIEKPTFYAALQAIERLRLNVVEIPVDPVEGHDLDALAQALQQHPVRACWFMTSFHNPTGVTLDDSRKQALVDLLARHDVPLIEDDVYNELHFGPDPVRPAKFFDRKGLVIHCGSFAKCLAPGYRIGWAAAGRFAGRLEHAKWMTTLSASMPAQRAIADYLEHGGYERFLHKLRRELALQQSQMLDAISRYFPANTMATRSDGGYFTWVALPDHVDSIQLFQAALNSGISIAPGPIFSADGAFRHRMRLNYGYPWSARLDKAVATLGALCADESRCGAKLAGPVRPA</sequence>
<dbReference type="Pfam" id="PF00392">
    <property type="entry name" value="GntR"/>
    <property type="match status" value="1"/>
</dbReference>
<keyword evidence="4" id="KW-0663">Pyridoxal phosphate</keyword>
<dbReference type="Gene3D" id="3.90.1150.10">
    <property type="entry name" value="Aspartate Aminotransferase, domain 1"/>
    <property type="match status" value="1"/>
</dbReference>
<dbReference type="FunFam" id="3.40.640.10:FF:000023">
    <property type="entry name" value="Transcriptional regulator, GntR family"/>
    <property type="match status" value="1"/>
</dbReference>
<dbReference type="KEGG" id="buz:AYM40_12195"/>
<dbReference type="OrthoDB" id="9804020at2"/>
<keyword evidence="7" id="KW-0804">Transcription</keyword>
<dbReference type="InterPro" id="IPR006594">
    <property type="entry name" value="LisH"/>
</dbReference>
<accession>A0A160FKQ6</accession>
<reference evidence="9 10" key="1">
    <citation type="journal article" date="2016" name="Gene">
        <title>PacBio SMRT assembly of a complex multi-replicon genome reveals chlorocatechol degradative operon in a region of genome plasticity.</title>
        <authorList>
            <person name="Ricker N."/>
            <person name="Shen S.Y."/>
            <person name="Goordial J."/>
            <person name="Jin S."/>
            <person name="Fulthorpe R.R."/>
        </authorList>
    </citation>
    <scope>NUCLEOTIDE SEQUENCE [LARGE SCALE GENOMIC DNA]</scope>
    <source>
        <strain evidence="9 10">OLGA172</strain>
    </source>
</reference>
<evidence type="ECO:0000256" key="2">
    <source>
        <dbReference type="ARBA" id="ARBA00022576"/>
    </source>
</evidence>
<dbReference type="PROSITE" id="PS50896">
    <property type="entry name" value="LISH"/>
    <property type="match status" value="1"/>
</dbReference>
<dbReference type="SUPFAM" id="SSF46785">
    <property type="entry name" value="Winged helix' DNA-binding domain"/>
    <property type="match status" value="1"/>
</dbReference>
<dbReference type="InterPro" id="IPR015421">
    <property type="entry name" value="PyrdxlP-dep_Trfase_major"/>
</dbReference>
<dbReference type="InterPro" id="IPR004839">
    <property type="entry name" value="Aminotransferase_I/II_large"/>
</dbReference>
<evidence type="ECO:0000313" key="10">
    <source>
        <dbReference type="Proteomes" id="UP000076852"/>
    </source>
</evidence>
<evidence type="ECO:0000256" key="3">
    <source>
        <dbReference type="ARBA" id="ARBA00022679"/>
    </source>
</evidence>
<evidence type="ECO:0000256" key="7">
    <source>
        <dbReference type="ARBA" id="ARBA00023163"/>
    </source>
</evidence>
<comment type="similarity">
    <text evidence="1">In the C-terminal section; belongs to the class-I pyridoxal-phosphate-dependent aminotransferase family.</text>
</comment>
<dbReference type="GO" id="GO:0003677">
    <property type="term" value="F:DNA binding"/>
    <property type="evidence" value="ECO:0007669"/>
    <property type="project" value="UniProtKB-KW"/>
</dbReference>
<keyword evidence="3" id="KW-0808">Transferase</keyword>
<dbReference type="Pfam" id="PF00155">
    <property type="entry name" value="Aminotran_1_2"/>
    <property type="match status" value="1"/>
</dbReference>
<dbReference type="CDD" id="cd00609">
    <property type="entry name" value="AAT_like"/>
    <property type="match status" value="1"/>
</dbReference>
<keyword evidence="2" id="KW-0032">Aminotransferase</keyword>
<dbReference type="InterPro" id="IPR000524">
    <property type="entry name" value="Tscrpt_reg_HTH_GntR"/>
</dbReference>
<keyword evidence="5" id="KW-0805">Transcription regulation</keyword>
<gene>
    <name evidence="9" type="ORF">AYM40_12195</name>
</gene>
<protein>
    <submittedName>
        <fullName evidence="9">GntR family transcriptional regulator</fullName>
    </submittedName>
</protein>
<proteinExistence type="inferred from homology"/>
<dbReference type="EMBL" id="CP014578">
    <property type="protein sequence ID" value="ANB73039.1"/>
    <property type="molecule type" value="Genomic_DNA"/>
</dbReference>
<dbReference type="GO" id="GO:0008483">
    <property type="term" value="F:transaminase activity"/>
    <property type="evidence" value="ECO:0007669"/>
    <property type="project" value="UniProtKB-KW"/>
</dbReference>